<evidence type="ECO:0000313" key="4">
    <source>
        <dbReference type="Proteomes" id="UP000077868"/>
    </source>
</evidence>
<proteinExistence type="predicted"/>
<name>A0A1A9GSD2_9ACTN</name>
<dbReference type="InterPro" id="IPR003709">
    <property type="entry name" value="VanY-like_core_dom"/>
</dbReference>
<sequence length="167" mass="18096">MSRGSISRAAAQPPLPDWLATCDTTPAETSEPNGLIADSNLCELPTDGLHLRGDAAQAWWRLSESYHREFDEPLCMTDAYRSLDAQQRLSAAKPGLAARPGTSNHGWGVAIDLCGGAESFGTDEYTWLLANAIDTGWTNPTWAQQGGSKPEPWHWEYSAGAEDPNPP</sequence>
<dbReference type="InterPro" id="IPR009045">
    <property type="entry name" value="Zn_M74/Hedgehog-like"/>
</dbReference>
<organism evidence="3 4">
    <name type="scientific">Nocardioides dokdonensis FR1436</name>
    <dbReference type="NCBI Taxonomy" id="1300347"/>
    <lineage>
        <taxon>Bacteria</taxon>
        <taxon>Bacillati</taxon>
        <taxon>Actinomycetota</taxon>
        <taxon>Actinomycetes</taxon>
        <taxon>Propionibacteriales</taxon>
        <taxon>Nocardioidaceae</taxon>
        <taxon>Nocardioides</taxon>
    </lineage>
</organism>
<dbReference type="PANTHER" id="PTHR34385:SF1">
    <property type="entry name" value="PEPTIDOGLYCAN L-ALANYL-D-GLUTAMATE ENDOPEPTIDASE CWLK"/>
    <property type="match status" value="1"/>
</dbReference>
<dbReference type="GO" id="GO:0004180">
    <property type="term" value="F:carboxypeptidase activity"/>
    <property type="evidence" value="ECO:0007669"/>
    <property type="project" value="UniProtKB-KW"/>
</dbReference>
<evidence type="ECO:0000256" key="1">
    <source>
        <dbReference type="SAM" id="MobiDB-lite"/>
    </source>
</evidence>
<reference evidence="3 4" key="1">
    <citation type="submission" date="2016-03" db="EMBL/GenBank/DDBJ databases">
        <title>Complete genome sequence of a soil Actinobacterium, Nocardioides dokdonensis FR1436.</title>
        <authorList>
            <person name="Kwon S.-K."/>
            <person name="Kim K."/>
            <person name="Kim J.F."/>
        </authorList>
    </citation>
    <scope>NUCLEOTIDE SEQUENCE [LARGE SCALE GENOMIC DNA]</scope>
    <source>
        <strain evidence="3 4">FR1436</strain>
    </source>
</reference>
<dbReference type="GO" id="GO:0006508">
    <property type="term" value="P:proteolysis"/>
    <property type="evidence" value="ECO:0007669"/>
    <property type="project" value="InterPro"/>
</dbReference>
<dbReference type="Proteomes" id="UP000077868">
    <property type="component" value="Chromosome"/>
</dbReference>
<dbReference type="Pfam" id="PF02557">
    <property type="entry name" value="VanY"/>
    <property type="match status" value="1"/>
</dbReference>
<evidence type="ECO:0000313" key="3">
    <source>
        <dbReference type="EMBL" id="ANH40502.1"/>
    </source>
</evidence>
<dbReference type="STRING" id="1300347.I601_4107"/>
<dbReference type="InterPro" id="IPR052179">
    <property type="entry name" value="DD-CPase-like"/>
</dbReference>
<gene>
    <name evidence="3" type="ORF">I601_4107</name>
</gene>
<evidence type="ECO:0000259" key="2">
    <source>
        <dbReference type="Pfam" id="PF02557"/>
    </source>
</evidence>
<dbReference type="Gene3D" id="3.30.1380.10">
    <property type="match status" value="1"/>
</dbReference>
<feature type="domain" description="D-alanyl-D-alanine carboxypeptidase-like core" evidence="2">
    <location>
        <begin position="50"/>
        <end position="158"/>
    </location>
</feature>
<dbReference type="PATRIC" id="fig|1300347.3.peg.4117"/>
<dbReference type="EMBL" id="CP015079">
    <property type="protein sequence ID" value="ANH40502.1"/>
    <property type="molecule type" value="Genomic_DNA"/>
</dbReference>
<keyword evidence="3" id="KW-0121">Carboxypeptidase</keyword>
<dbReference type="AlphaFoldDB" id="A0A1A9GSD2"/>
<feature type="region of interest" description="Disordered" evidence="1">
    <location>
        <begin position="142"/>
        <end position="167"/>
    </location>
</feature>
<dbReference type="KEGG" id="ndk:I601_4107"/>
<accession>A0A1A9GSD2</accession>
<dbReference type="PANTHER" id="PTHR34385">
    <property type="entry name" value="D-ALANYL-D-ALANINE CARBOXYPEPTIDASE"/>
    <property type="match status" value="1"/>
</dbReference>
<dbReference type="CDD" id="cd14814">
    <property type="entry name" value="Peptidase_M15"/>
    <property type="match status" value="1"/>
</dbReference>
<protein>
    <submittedName>
        <fullName evidence="3">D-alanyl-D-alanine carboxypeptidase</fullName>
    </submittedName>
</protein>
<keyword evidence="3" id="KW-0378">Hydrolase</keyword>
<dbReference type="SUPFAM" id="SSF55166">
    <property type="entry name" value="Hedgehog/DD-peptidase"/>
    <property type="match status" value="1"/>
</dbReference>
<keyword evidence="3" id="KW-0645">Protease</keyword>
<keyword evidence="4" id="KW-1185">Reference proteome</keyword>